<dbReference type="EMBL" id="CAWUHC010000057">
    <property type="protein sequence ID" value="CAK7226089.1"/>
    <property type="molecule type" value="Genomic_DNA"/>
</dbReference>
<name>A0ABP0C265_9PEZI</name>
<protein>
    <submittedName>
        <fullName evidence="1">Uncharacterized protein</fullName>
    </submittedName>
</protein>
<reference evidence="1 2" key="1">
    <citation type="submission" date="2024-01" db="EMBL/GenBank/DDBJ databases">
        <authorList>
            <person name="Allen C."/>
            <person name="Tagirdzhanova G."/>
        </authorList>
    </citation>
    <scope>NUCLEOTIDE SEQUENCE [LARGE SCALE GENOMIC DNA]</scope>
</reference>
<comment type="caution">
    <text evidence="1">The sequence shown here is derived from an EMBL/GenBank/DDBJ whole genome shotgun (WGS) entry which is preliminary data.</text>
</comment>
<proteinExistence type="predicted"/>
<dbReference type="PANTHER" id="PTHR38846:SF1">
    <property type="entry name" value="C3H1-TYPE DOMAIN-CONTAINING PROTEIN"/>
    <property type="match status" value="1"/>
</dbReference>
<dbReference type="Proteomes" id="UP001642406">
    <property type="component" value="Unassembled WGS sequence"/>
</dbReference>
<organism evidence="1 2">
    <name type="scientific">Sporothrix bragantina</name>
    <dbReference type="NCBI Taxonomy" id="671064"/>
    <lineage>
        <taxon>Eukaryota</taxon>
        <taxon>Fungi</taxon>
        <taxon>Dikarya</taxon>
        <taxon>Ascomycota</taxon>
        <taxon>Pezizomycotina</taxon>
        <taxon>Sordariomycetes</taxon>
        <taxon>Sordariomycetidae</taxon>
        <taxon>Ophiostomatales</taxon>
        <taxon>Ophiostomataceae</taxon>
        <taxon>Sporothrix</taxon>
    </lineage>
</organism>
<sequence>MAKKSRQKAIRRWEEYYNESDLENWQRMVDALGIEGHYPSKRQCKKAIRTVYVNIRDFLEAVARNEPVPRHKNFRELQYYTKSNHRFYAVKKIESGSPLSALLRDLA</sequence>
<evidence type="ECO:0000313" key="1">
    <source>
        <dbReference type="EMBL" id="CAK7226089.1"/>
    </source>
</evidence>
<dbReference type="PANTHER" id="PTHR38846">
    <property type="entry name" value="C3H1-TYPE DOMAIN-CONTAINING PROTEIN"/>
    <property type="match status" value="1"/>
</dbReference>
<keyword evidence="2" id="KW-1185">Reference proteome</keyword>
<evidence type="ECO:0000313" key="2">
    <source>
        <dbReference type="Proteomes" id="UP001642406"/>
    </source>
</evidence>
<accession>A0ABP0C265</accession>
<gene>
    <name evidence="1" type="ORF">SBRCBS47491_006110</name>
</gene>